<protein>
    <submittedName>
        <fullName evidence="1">Cell invasion protein</fullName>
    </submittedName>
</protein>
<name>A0A2X2BLI3_PROMI</name>
<reference evidence="1 2" key="1">
    <citation type="submission" date="2018-06" db="EMBL/GenBank/DDBJ databases">
        <authorList>
            <consortium name="Pathogen Informatics"/>
            <person name="Doyle S."/>
        </authorList>
    </citation>
    <scope>NUCLEOTIDE SEQUENCE [LARGE SCALE GENOMIC DNA]</scope>
    <source>
        <strain evidence="1 2">NCTC10975</strain>
    </source>
</reference>
<gene>
    <name evidence="1" type="ORF">NCTC10975_01763</name>
</gene>
<proteinExistence type="predicted"/>
<evidence type="ECO:0000313" key="1">
    <source>
        <dbReference type="EMBL" id="SPY96064.1"/>
    </source>
</evidence>
<accession>A0A2X2BLI3</accession>
<dbReference type="Proteomes" id="UP000251485">
    <property type="component" value="Unassembled WGS sequence"/>
</dbReference>
<dbReference type="AlphaFoldDB" id="A0A2X2BLI3"/>
<organism evidence="1 2">
    <name type="scientific">Proteus mirabilis</name>
    <dbReference type="NCBI Taxonomy" id="584"/>
    <lineage>
        <taxon>Bacteria</taxon>
        <taxon>Pseudomonadati</taxon>
        <taxon>Pseudomonadota</taxon>
        <taxon>Gammaproteobacteria</taxon>
        <taxon>Enterobacterales</taxon>
        <taxon>Morganellaceae</taxon>
        <taxon>Proteus</taxon>
    </lineage>
</organism>
<evidence type="ECO:0000313" key="2">
    <source>
        <dbReference type="Proteomes" id="UP000251485"/>
    </source>
</evidence>
<sequence>MNKIKDPEKFDYYRDKLQKLSNGIDDLKELFKSGFNELDKTKGAFVDYWMEVYSQIKEKNFKKESEVKSFLNNCNIPDSLIQQLLLGNIHSKADMEKALEDVFPFLNFPSDFSKLSLDELDNLSKKLDGFFDDSFNYLPNISLSEDKINKITSHTDELKALINKKESESIKKQLAEIRGLFKELTISQSSLELEIASNSLSGMSLLTFLLSKTRELTLKVMLHRSESEQKLFNEMQEVTEKSLKDKVEEQKIINQKTRRNSVLGWYWFKNIRRIINACCRCFFYFYRWLFNGISRSRNNLICC</sequence>
<dbReference type="EMBL" id="UAUE01000011">
    <property type="protein sequence ID" value="SPY96064.1"/>
    <property type="molecule type" value="Genomic_DNA"/>
</dbReference>